<evidence type="ECO:0000313" key="1">
    <source>
        <dbReference type="EMBL" id="EHO16014.1"/>
    </source>
</evidence>
<evidence type="ECO:0000313" key="2">
    <source>
        <dbReference type="Proteomes" id="UP000018466"/>
    </source>
</evidence>
<dbReference type="EMBL" id="AGEL01000013">
    <property type="protein sequence ID" value="EHO16014.1"/>
    <property type="molecule type" value="Genomic_DNA"/>
</dbReference>
<sequence>MAFSIEERTLIELYSDLESPSLEKVMQNTERNLPAIEDSELVEQLTSLLHKLSALTDADFRKIDFTDIIGY</sequence>
<dbReference type="InterPro" id="IPR025468">
    <property type="entry name" value="TTRAP"/>
</dbReference>
<proteinExistence type="predicted"/>
<protein>
    <submittedName>
        <fullName evidence="1">Uncharacterized protein</fullName>
    </submittedName>
</protein>
<dbReference type="Pfam" id="PF14203">
    <property type="entry name" value="TTRAP"/>
    <property type="match status" value="1"/>
</dbReference>
<dbReference type="AlphaFoldDB" id="A0AA37DFS3"/>
<organism evidence="1 2">
    <name type="scientific">Stomatobaculum longum</name>
    <dbReference type="NCBI Taxonomy" id="796942"/>
    <lineage>
        <taxon>Bacteria</taxon>
        <taxon>Bacillati</taxon>
        <taxon>Bacillota</taxon>
        <taxon>Clostridia</taxon>
        <taxon>Lachnospirales</taxon>
        <taxon>Lachnospiraceae</taxon>
        <taxon>Stomatobaculum</taxon>
    </lineage>
</organism>
<dbReference type="RefSeq" id="WP_009533392.1">
    <property type="nucleotide sequence ID" value="NZ_JH590863.1"/>
</dbReference>
<dbReference type="InterPro" id="IPR041965">
    <property type="entry name" value="TTRAP_sf"/>
</dbReference>
<dbReference type="GeneID" id="86941292"/>
<name>A0AA37DFS3_9FIRM</name>
<dbReference type="Gene3D" id="1.10.10.1850">
    <property type="entry name" value="Sporulation protein-like"/>
    <property type="match status" value="1"/>
</dbReference>
<dbReference type="Proteomes" id="UP000018466">
    <property type="component" value="Unassembled WGS sequence"/>
</dbReference>
<keyword evidence="2" id="KW-1185">Reference proteome</keyword>
<reference evidence="1 2" key="1">
    <citation type="submission" date="2011-10" db="EMBL/GenBank/DDBJ databases">
        <title>The Genome Sequence of Lachnospiraceae bacterium ACC2.</title>
        <authorList>
            <consortium name="The Broad Institute Genome Sequencing Platform"/>
            <person name="Earl A."/>
            <person name="Ward D."/>
            <person name="Feldgarden M."/>
            <person name="Gevers D."/>
            <person name="Sizova M."/>
            <person name="Hazen A."/>
            <person name="Epstein S."/>
            <person name="Young S.K."/>
            <person name="Zeng Q."/>
            <person name="Gargeya S."/>
            <person name="Fitzgerald M."/>
            <person name="Haas B."/>
            <person name="Abouelleil A."/>
            <person name="Alvarado L."/>
            <person name="Arachchi H.M."/>
            <person name="Berlin A."/>
            <person name="Brown A."/>
            <person name="Chapman S.B."/>
            <person name="Chen Z."/>
            <person name="Dunbar C."/>
            <person name="Freedman E."/>
            <person name="Gearin G."/>
            <person name="Goldberg J."/>
            <person name="Griggs A."/>
            <person name="Gujja S."/>
            <person name="Heiman D."/>
            <person name="Howarth C."/>
            <person name="Larson L."/>
            <person name="Lui A."/>
            <person name="MacDonald P.J.P."/>
            <person name="Montmayeur A."/>
            <person name="Murphy C."/>
            <person name="Neiman D."/>
            <person name="Pearson M."/>
            <person name="Priest M."/>
            <person name="Roberts A."/>
            <person name="Saif S."/>
            <person name="Shea T."/>
            <person name="Shenoy N."/>
            <person name="Sisk P."/>
            <person name="Stolte C."/>
            <person name="Sykes S."/>
            <person name="Wortman J."/>
            <person name="Nusbaum C."/>
            <person name="Birren B."/>
        </authorList>
    </citation>
    <scope>NUCLEOTIDE SEQUENCE [LARGE SCALE GENOMIC DNA]</scope>
    <source>
        <strain evidence="1 2">ACC2</strain>
    </source>
</reference>
<accession>A0AA37DFS3</accession>
<gene>
    <name evidence="1" type="ORF">HMPREF9623_01560</name>
</gene>
<comment type="caution">
    <text evidence="1">The sequence shown here is derived from an EMBL/GenBank/DDBJ whole genome shotgun (WGS) entry which is preliminary data.</text>
</comment>